<proteinExistence type="predicted"/>
<evidence type="ECO:0000256" key="2">
    <source>
        <dbReference type="ARBA" id="ARBA00023043"/>
    </source>
</evidence>
<reference evidence="5" key="1">
    <citation type="submission" date="2021-02" db="EMBL/GenBank/DDBJ databases">
        <authorList>
            <person name="Nowell W R."/>
        </authorList>
    </citation>
    <scope>NUCLEOTIDE SEQUENCE</scope>
</reference>
<feature type="region of interest" description="Disordered" evidence="4">
    <location>
        <begin position="1"/>
        <end position="22"/>
    </location>
</feature>
<evidence type="ECO:0000313" key="6">
    <source>
        <dbReference type="EMBL" id="CAF4163409.1"/>
    </source>
</evidence>
<dbReference type="InterPro" id="IPR050663">
    <property type="entry name" value="Ankyrin-SOCS_Box"/>
</dbReference>
<evidence type="ECO:0000256" key="4">
    <source>
        <dbReference type="SAM" id="MobiDB-lite"/>
    </source>
</evidence>
<accession>A0A815S4E5</accession>
<dbReference type="Proteomes" id="UP000663864">
    <property type="component" value="Unassembled WGS sequence"/>
</dbReference>
<dbReference type="PANTHER" id="PTHR24193">
    <property type="entry name" value="ANKYRIN REPEAT PROTEIN"/>
    <property type="match status" value="1"/>
</dbReference>
<feature type="compositionally biased region" description="Polar residues" evidence="4">
    <location>
        <begin position="1"/>
        <end position="10"/>
    </location>
</feature>
<evidence type="ECO:0000313" key="7">
    <source>
        <dbReference type="Proteomes" id="UP000663864"/>
    </source>
</evidence>
<dbReference type="PROSITE" id="PS50088">
    <property type="entry name" value="ANK_REPEAT"/>
    <property type="match status" value="1"/>
</dbReference>
<dbReference type="PROSITE" id="PS50297">
    <property type="entry name" value="ANK_REP_REGION"/>
    <property type="match status" value="1"/>
</dbReference>
<dbReference type="AlphaFoldDB" id="A0A815S4E5"/>
<sequence length="392" mass="44945">MTSSKSTVYPRTTAEDDRIPMDDPLLITNGRSNLRPAQQLLSETASDFDKIKPENKWYAFTKQIEYDCLRKREIQNSRDWYEMKPSKTIGSLITVVGDYRVSAHCPSLITYGESSSKSSQELLFEAASQLDQGKAGKKWTAFTNQVERDCLRPREIQKLIHNLDERKQWSALHYAVANNNLFVAKILLGKTDLPEDHSYKCNINILGGHGENALHVAAQSKKLWNSDQSQDIIRMLIEWFNTNSKIDHEDDEGRTPLHLAVMANRRLLVSDLLNNGAHIEAKTAMNANVFHFMFIPSDPLQTAEDLDKMLYLLYNEAYEKGKSYLLHSRTLDNRSPLVFAVSHGSCTPHIINKFINEMDLYQLLLAFDFAAKRSIAEGNFHFCRLQHCWMDL</sequence>
<dbReference type="SMART" id="SM00248">
    <property type="entry name" value="ANK"/>
    <property type="match status" value="4"/>
</dbReference>
<protein>
    <submittedName>
        <fullName evidence="5">Uncharacterized protein</fullName>
    </submittedName>
</protein>
<dbReference type="EMBL" id="CAJOBD010011160">
    <property type="protein sequence ID" value="CAF4163409.1"/>
    <property type="molecule type" value="Genomic_DNA"/>
</dbReference>
<dbReference type="Gene3D" id="1.25.40.20">
    <property type="entry name" value="Ankyrin repeat-containing domain"/>
    <property type="match status" value="2"/>
</dbReference>
<dbReference type="Pfam" id="PF00023">
    <property type="entry name" value="Ank"/>
    <property type="match status" value="1"/>
</dbReference>
<evidence type="ECO:0000313" key="5">
    <source>
        <dbReference type="EMBL" id="CAF1485605.1"/>
    </source>
</evidence>
<dbReference type="PANTHER" id="PTHR24193:SF121">
    <property type="entry name" value="ADA2A-CONTAINING COMPLEX COMPONENT 3, ISOFORM D"/>
    <property type="match status" value="1"/>
</dbReference>
<dbReference type="GO" id="GO:0000976">
    <property type="term" value="F:transcription cis-regulatory region binding"/>
    <property type="evidence" value="ECO:0007669"/>
    <property type="project" value="TreeGrafter"/>
</dbReference>
<dbReference type="Proteomes" id="UP000663836">
    <property type="component" value="Unassembled WGS sequence"/>
</dbReference>
<gene>
    <name evidence="6" type="ORF">JBS370_LOCUS34627</name>
    <name evidence="5" type="ORF">ZHD862_LOCUS36767</name>
</gene>
<dbReference type="Pfam" id="PF12796">
    <property type="entry name" value="Ank_2"/>
    <property type="match status" value="1"/>
</dbReference>
<evidence type="ECO:0000256" key="1">
    <source>
        <dbReference type="ARBA" id="ARBA00022737"/>
    </source>
</evidence>
<dbReference type="InterPro" id="IPR036770">
    <property type="entry name" value="Ankyrin_rpt-contain_sf"/>
</dbReference>
<feature type="repeat" description="ANK" evidence="3">
    <location>
        <begin position="252"/>
        <end position="284"/>
    </location>
</feature>
<evidence type="ECO:0000256" key="3">
    <source>
        <dbReference type="PROSITE-ProRule" id="PRU00023"/>
    </source>
</evidence>
<dbReference type="SUPFAM" id="SSF48403">
    <property type="entry name" value="Ankyrin repeat"/>
    <property type="match status" value="1"/>
</dbReference>
<comment type="caution">
    <text evidence="5">The sequence shown here is derived from an EMBL/GenBank/DDBJ whole genome shotgun (WGS) entry which is preliminary data.</text>
</comment>
<name>A0A815S4E5_9BILA</name>
<dbReference type="GO" id="GO:0005634">
    <property type="term" value="C:nucleus"/>
    <property type="evidence" value="ECO:0007669"/>
    <property type="project" value="TreeGrafter"/>
</dbReference>
<dbReference type="InterPro" id="IPR002110">
    <property type="entry name" value="Ankyrin_rpt"/>
</dbReference>
<organism evidence="5 7">
    <name type="scientific">Rotaria sordida</name>
    <dbReference type="NCBI Taxonomy" id="392033"/>
    <lineage>
        <taxon>Eukaryota</taxon>
        <taxon>Metazoa</taxon>
        <taxon>Spiralia</taxon>
        <taxon>Gnathifera</taxon>
        <taxon>Rotifera</taxon>
        <taxon>Eurotatoria</taxon>
        <taxon>Bdelloidea</taxon>
        <taxon>Philodinida</taxon>
        <taxon>Philodinidae</taxon>
        <taxon>Rotaria</taxon>
    </lineage>
</organism>
<keyword evidence="1" id="KW-0677">Repeat</keyword>
<dbReference type="EMBL" id="CAJNOT010006250">
    <property type="protein sequence ID" value="CAF1485605.1"/>
    <property type="molecule type" value="Genomic_DNA"/>
</dbReference>
<dbReference type="GO" id="GO:0045944">
    <property type="term" value="P:positive regulation of transcription by RNA polymerase II"/>
    <property type="evidence" value="ECO:0007669"/>
    <property type="project" value="TreeGrafter"/>
</dbReference>
<keyword evidence="2 3" id="KW-0040">ANK repeat</keyword>